<evidence type="ECO:0000313" key="2">
    <source>
        <dbReference type="Proteomes" id="UP000244336"/>
    </source>
</evidence>
<dbReference type="Proteomes" id="UP000244336">
    <property type="component" value="Chromosome 9"/>
</dbReference>
<organism evidence="1 2">
    <name type="scientific">Panicum hallii var. hallii</name>
    <dbReference type="NCBI Taxonomy" id="1504633"/>
    <lineage>
        <taxon>Eukaryota</taxon>
        <taxon>Viridiplantae</taxon>
        <taxon>Streptophyta</taxon>
        <taxon>Embryophyta</taxon>
        <taxon>Tracheophyta</taxon>
        <taxon>Spermatophyta</taxon>
        <taxon>Magnoliopsida</taxon>
        <taxon>Liliopsida</taxon>
        <taxon>Poales</taxon>
        <taxon>Poaceae</taxon>
        <taxon>PACMAD clade</taxon>
        <taxon>Panicoideae</taxon>
        <taxon>Panicodae</taxon>
        <taxon>Paniceae</taxon>
        <taxon>Panicinae</taxon>
        <taxon>Panicum</taxon>
        <taxon>Panicum sect. Panicum</taxon>
    </lineage>
</organism>
<accession>A0A2T7BZM5</accession>
<protein>
    <submittedName>
        <fullName evidence="1">Uncharacterized protein</fullName>
    </submittedName>
</protein>
<reference evidence="1 2" key="1">
    <citation type="submission" date="2018-04" db="EMBL/GenBank/DDBJ databases">
        <title>WGS assembly of Panicum hallii var. hallii HAL2.</title>
        <authorList>
            <person name="Lovell J."/>
            <person name="Jenkins J."/>
            <person name="Lowry D."/>
            <person name="Mamidi S."/>
            <person name="Sreedasyam A."/>
            <person name="Weng X."/>
            <person name="Barry K."/>
            <person name="Bonette J."/>
            <person name="Campitelli B."/>
            <person name="Daum C."/>
            <person name="Gordon S."/>
            <person name="Gould B."/>
            <person name="Lipzen A."/>
            <person name="MacQueen A."/>
            <person name="Palacio-Mejia J."/>
            <person name="Plott C."/>
            <person name="Shakirov E."/>
            <person name="Shu S."/>
            <person name="Yoshinaga Y."/>
            <person name="Zane M."/>
            <person name="Rokhsar D."/>
            <person name="Grimwood J."/>
            <person name="Schmutz J."/>
            <person name="Juenger T."/>
        </authorList>
    </citation>
    <scope>NUCLEOTIDE SEQUENCE [LARGE SCALE GENOMIC DNA]</scope>
    <source>
        <strain evidence="2">cv. HAL2</strain>
    </source>
</reference>
<keyword evidence="2" id="KW-1185">Reference proteome</keyword>
<evidence type="ECO:0000313" key="1">
    <source>
        <dbReference type="EMBL" id="PUZ36542.1"/>
    </source>
</evidence>
<dbReference type="AlphaFoldDB" id="A0A2T7BZM5"/>
<name>A0A2T7BZM5_9POAL</name>
<sequence>MLISNDFGGECLSVTLTRETEDVKVDIDLGKEWRANKIYCRQFVLTLPGTISFENWHPRSRWVPRANHREREKNHKKGRF</sequence>
<proteinExistence type="predicted"/>
<gene>
    <name evidence="1" type="ORF">GQ55_9G046600</name>
</gene>
<dbReference type="Gramene" id="PUZ36542">
    <property type="protein sequence ID" value="PUZ36542"/>
    <property type="gene ID" value="GQ55_9G046600"/>
</dbReference>
<dbReference type="EMBL" id="CM009757">
    <property type="protein sequence ID" value="PUZ36542.1"/>
    <property type="molecule type" value="Genomic_DNA"/>
</dbReference>
<dbReference type="OrthoDB" id="10262769at2759"/>